<dbReference type="RefSeq" id="WP_306835411.1">
    <property type="nucleotide sequence ID" value="NZ_JAUSRA010000001.1"/>
</dbReference>
<feature type="region of interest" description="Disordered" evidence="1">
    <location>
        <begin position="155"/>
        <end position="207"/>
    </location>
</feature>
<sequence>MADPRRRDRLDQPQEPGRIRLPKFDPEAFGQWSEGIARYMGTAKFLVYMTVVILIWVAWNVLAPKSLRFDPYTFTFLTLILSLQASYAAPLILLAQNRQADRDRIASEEDRRRAVMQKADTEYLAREIASLRIALGDVSTRDFVRSELARLAEELDEQANRRQRRAEKAAEKASDKAEKKASKQRKPAKLDEPIDADAYDPEHAEPL</sequence>
<gene>
    <name evidence="3" type="ORF">J2S43_006467</name>
</gene>
<evidence type="ECO:0000313" key="4">
    <source>
        <dbReference type="Proteomes" id="UP001240984"/>
    </source>
</evidence>
<dbReference type="PANTHER" id="PTHR41386:SF1">
    <property type="entry name" value="MEMBRANE PROTEIN"/>
    <property type="match status" value="1"/>
</dbReference>
<feature type="compositionally biased region" description="Basic and acidic residues" evidence="1">
    <location>
        <begin position="166"/>
        <end position="181"/>
    </location>
</feature>
<name>A0ABT9N323_9ACTN</name>
<dbReference type="PANTHER" id="PTHR41386">
    <property type="entry name" value="INTEGRAL MEMBRANE PROTEIN-RELATED"/>
    <property type="match status" value="1"/>
</dbReference>
<reference evidence="3 4" key="1">
    <citation type="submission" date="2023-07" db="EMBL/GenBank/DDBJ databases">
        <title>Sequencing the genomes of 1000 actinobacteria strains.</title>
        <authorList>
            <person name="Klenk H.-P."/>
        </authorList>
    </citation>
    <scope>NUCLEOTIDE SEQUENCE [LARGE SCALE GENOMIC DNA]</scope>
    <source>
        <strain evidence="3 4">DSM 44710</strain>
    </source>
</reference>
<evidence type="ECO:0000313" key="3">
    <source>
        <dbReference type="EMBL" id="MDP9797955.1"/>
    </source>
</evidence>
<feature type="transmembrane region" description="Helical" evidence="2">
    <location>
        <begin position="45"/>
        <end position="62"/>
    </location>
</feature>
<dbReference type="EMBL" id="JAUSRA010000001">
    <property type="protein sequence ID" value="MDP9797955.1"/>
    <property type="molecule type" value="Genomic_DNA"/>
</dbReference>
<keyword evidence="4" id="KW-1185">Reference proteome</keyword>
<proteinExistence type="predicted"/>
<comment type="caution">
    <text evidence="3">The sequence shown here is derived from an EMBL/GenBank/DDBJ whole genome shotgun (WGS) entry which is preliminary data.</text>
</comment>
<dbReference type="InterPro" id="IPR010406">
    <property type="entry name" value="DUF1003"/>
</dbReference>
<feature type="transmembrane region" description="Helical" evidence="2">
    <location>
        <begin position="74"/>
        <end position="95"/>
    </location>
</feature>
<evidence type="ECO:0000256" key="2">
    <source>
        <dbReference type="SAM" id="Phobius"/>
    </source>
</evidence>
<keyword evidence="2" id="KW-1133">Transmembrane helix</keyword>
<accession>A0ABT9N323</accession>
<evidence type="ECO:0000256" key="1">
    <source>
        <dbReference type="SAM" id="MobiDB-lite"/>
    </source>
</evidence>
<organism evidence="3 4">
    <name type="scientific">Catenuloplanes nepalensis</name>
    <dbReference type="NCBI Taxonomy" id="587533"/>
    <lineage>
        <taxon>Bacteria</taxon>
        <taxon>Bacillati</taxon>
        <taxon>Actinomycetota</taxon>
        <taxon>Actinomycetes</taxon>
        <taxon>Micromonosporales</taxon>
        <taxon>Micromonosporaceae</taxon>
        <taxon>Catenuloplanes</taxon>
    </lineage>
</organism>
<keyword evidence="2" id="KW-0812">Transmembrane</keyword>
<keyword evidence="2" id="KW-0472">Membrane</keyword>
<dbReference type="Proteomes" id="UP001240984">
    <property type="component" value="Unassembled WGS sequence"/>
</dbReference>
<dbReference type="Pfam" id="PF06210">
    <property type="entry name" value="DUF1003"/>
    <property type="match status" value="1"/>
</dbReference>
<protein>
    <submittedName>
        <fullName evidence="3">Membrane protein</fullName>
    </submittedName>
</protein>